<sequence length="60" mass="6586">MALLDINERRGPWSCEDSMPQYRGMPGPGSRSGWIGEQGEGGGYRGLLERKLGKGIAFEM</sequence>
<proteinExistence type="predicted"/>
<evidence type="ECO:0000256" key="1">
    <source>
        <dbReference type="SAM" id="MobiDB-lite"/>
    </source>
</evidence>
<evidence type="ECO:0000313" key="2">
    <source>
        <dbReference type="EMBL" id="KRY62657.1"/>
    </source>
</evidence>
<dbReference type="Proteomes" id="UP000054995">
    <property type="component" value="Unassembled WGS sequence"/>
</dbReference>
<evidence type="ECO:0000313" key="3">
    <source>
        <dbReference type="Proteomes" id="UP000054995"/>
    </source>
</evidence>
<organism evidence="2 3">
    <name type="scientific">Trichinella pseudospiralis</name>
    <name type="common">Parasitic roundworm</name>
    <dbReference type="NCBI Taxonomy" id="6337"/>
    <lineage>
        <taxon>Eukaryota</taxon>
        <taxon>Metazoa</taxon>
        <taxon>Ecdysozoa</taxon>
        <taxon>Nematoda</taxon>
        <taxon>Enoplea</taxon>
        <taxon>Dorylaimia</taxon>
        <taxon>Trichinellida</taxon>
        <taxon>Trichinellidae</taxon>
        <taxon>Trichinella</taxon>
    </lineage>
</organism>
<name>A0A0V1DMP4_TRIPS</name>
<dbReference type="EMBL" id="JYDT01003149">
    <property type="protein sequence ID" value="KRY62657.1"/>
    <property type="molecule type" value="Genomic_DNA"/>
</dbReference>
<feature type="compositionally biased region" description="Basic and acidic residues" evidence="1">
    <location>
        <begin position="1"/>
        <end position="11"/>
    </location>
</feature>
<comment type="caution">
    <text evidence="2">The sequence shown here is derived from an EMBL/GenBank/DDBJ whole genome shotgun (WGS) entry which is preliminary data.</text>
</comment>
<feature type="region of interest" description="Disordered" evidence="1">
    <location>
        <begin position="1"/>
        <end position="38"/>
    </location>
</feature>
<dbReference type="AlphaFoldDB" id="A0A0V1DMP4"/>
<reference evidence="2 3" key="1">
    <citation type="submission" date="2015-01" db="EMBL/GenBank/DDBJ databases">
        <title>Evolution of Trichinella species and genotypes.</title>
        <authorList>
            <person name="Korhonen P.K."/>
            <person name="Edoardo P."/>
            <person name="Giuseppe L.R."/>
            <person name="Gasser R.B."/>
        </authorList>
    </citation>
    <scope>NUCLEOTIDE SEQUENCE [LARGE SCALE GENOMIC DNA]</scope>
    <source>
        <strain evidence="2">ISS470</strain>
    </source>
</reference>
<accession>A0A0V1DMP4</accession>
<gene>
    <name evidence="2" type="ORF">T4D_3746</name>
</gene>
<protein>
    <submittedName>
        <fullName evidence="2">Uncharacterized protein</fullName>
    </submittedName>
</protein>
<keyword evidence="3" id="KW-1185">Reference proteome</keyword>